<comment type="catalytic activity">
    <reaction evidence="10">
        <text>a 5,6-dihydrouridine in tRNA + NADP(+) = a uridine in tRNA + NADPH + H(+)</text>
        <dbReference type="Rhea" id="RHEA:23624"/>
        <dbReference type="Rhea" id="RHEA-COMP:13339"/>
        <dbReference type="Rhea" id="RHEA-COMP:13887"/>
        <dbReference type="ChEBI" id="CHEBI:15378"/>
        <dbReference type="ChEBI" id="CHEBI:57783"/>
        <dbReference type="ChEBI" id="CHEBI:58349"/>
        <dbReference type="ChEBI" id="CHEBI:65315"/>
        <dbReference type="ChEBI" id="CHEBI:74443"/>
    </reaction>
</comment>
<dbReference type="PANTHER" id="PTHR45846:SF1">
    <property type="entry name" value="TRNA-DIHYDROURIDINE(47) SYNTHASE [NAD(P)(+)]-LIKE"/>
    <property type="match status" value="1"/>
</dbReference>
<keyword evidence="8" id="KW-0694">RNA-binding</keyword>
<evidence type="ECO:0000259" key="13">
    <source>
        <dbReference type="Pfam" id="PF01207"/>
    </source>
</evidence>
<gene>
    <name evidence="14" type="primary">dusB</name>
    <name evidence="14" type="ORF">H8R91_01110</name>
</gene>
<keyword evidence="4 12" id="KW-0285">Flavoprotein</keyword>
<feature type="domain" description="DUS-like FMN-binding" evidence="13">
    <location>
        <begin position="17"/>
        <end position="312"/>
    </location>
</feature>
<comment type="cofactor">
    <cofactor evidence="1 12">
        <name>FMN</name>
        <dbReference type="ChEBI" id="CHEBI:58210"/>
    </cofactor>
</comment>
<evidence type="ECO:0000256" key="5">
    <source>
        <dbReference type="ARBA" id="ARBA00022643"/>
    </source>
</evidence>
<keyword evidence="15" id="KW-1185">Reference proteome</keyword>
<evidence type="ECO:0000256" key="12">
    <source>
        <dbReference type="PIRNR" id="PIRNR006621"/>
    </source>
</evidence>
<dbReference type="SUPFAM" id="SSF51395">
    <property type="entry name" value="FMN-linked oxidoreductases"/>
    <property type="match status" value="1"/>
</dbReference>
<keyword evidence="3" id="KW-0820">tRNA-binding</keyword>
<dbReference type="InterPro" id="IPR013785">
    <property type="entry name" value="Aldolase_TIM"/>
</dbReference>
<name>A0ABR7HI00_9FIRM</name>
<evidence type="ECO:0000256" key="8">
    <source>
        <dbReference type="ARBA" id="ARBA00022884"/>
    </source>
</evidence>
<evidence type="ECO:0000256" key="11">
    <source>
        <dbReference type="ARBA" id="ARBA00048802"/>
    </source>
</evidence>
<keyword evidence="6 12" id="KW-0819">tRNA processing</keyword>
<proteinExistence type="inferred from homology"/>
<evidence type="ECO:0000256" key="10">
    <source>
        <dbReference type="ARBA" id="ARBA00048205"/>
    </source>
</evidence>
<evidence type="ECO:0000313" key="14">
    <source>
        <dbReference type="EMBL" id="MBC5727144.1"/>
    </source>
</evidence>
<dbReference type="InterPro" id="IPR024036">
    <property type="entry name" value="tRNA-dHydroUridine_Synthase_C"/>
</dbReference>
<dbReference type="Pfam" id="PF01207">
    <property type="entry name" value="Dus"/>
    <property type="match status" value="1"/>
</dbReference>
<evidence type="ECO:0000256" key="2">
    <source>
        <dbReference type="ARBA" id="ARBA00002790"/>
    </source>
</evidence>
<evidence type="ECO:0000256" key="9">
    <source>
        <dbReference type="ARBA" id="ARBA00023002"/>
    </source>
</evidence>
<evidence type="ECO:0000256" key="3">
    <source>
        <dbReference type="ARBA" id="ARBA00022555"/>
    </source>
</evidence>
<comment type="catalytic activity">
    <reaction evidence="11">
        <text>a 5,6-dihydrouridine in tRNA + NAD(+) = a uridine in tRNA + NADH + H(+)</text>
        <dbReference type="Rhea" id="RHEA:54452"/>
        <dbReference type="Rhea" id="RHEA-COMP:13339"/>
        <dbReference type="Rhea" id="RHEA-COMP:13887"/>
        <dbReference type="ChEBI" id="CHEBI:15378"/>
        <dbReference type="ChEBI" id="CHEBI:57540"/>
        <dbReference type="ChEBI" id="CHEBI:57945"/>
        <dbReference type="ChEBI" id="CHEBI:65315"/>
        <dbReference type="ChEBI" id="CHEBI:74443"/>
    </reaction>
</comment>
<comment type="function">
    <text evidence="2 12">Catalyzes the synthesis of 5,6-dihydrouridine (D), a modified base found in the D-loop of most tRNAs, via the reduction of the C5-C6 double bond in target uridines.</text>
</comment>
<dbReference type="CDD" id="cd02801">
    <property type="entry name" value="DUS_like_FMN"/>
    <property type="match status" value="1"/>
</dbReference>
<keyword evidence="9 12" id="KW-0560">Oxidoreductase</keyword>
<comment type="caution">
    <text evidence="14">The sequence shown here is derived from an EMBL/GenBank/DDBJ whole genome shotgun (WGS) entry which is preliminary data.</text>
</comment>
<dbReference type="PROSITE" id="PS01136">
    <property type="entry name" value="UPF0034"/>
    <property type="match status" value="1"/>
</dbReference>
<dbReference type="InterPro" id="IPR004652">
    <property type="entry name" value="DusB-like"/>
</dbReference>
<evidence type="ECO:0000313" key="15">
    <source>
        <dbReference type="Proteomes" id="UP000636755"/>
    </source>
</evidence>
<dbReference type="PIRSF" id="PIRSF006621">
    <property type="entry name" value="Dus"/>
    <property type="match status" value="1"/>
</dbReference>
<protein>
    <recommendedName>
        <fullName evidence="12">tRNA-dihydrouridine synthase</fullName>
        <ecNumber evidence="12">1.3.1.-</ecNumber>
    </recommendedName>
</protein>
<dbReference type="Gene3D" id="1.10.1200.80">
    <property type="entry name" value="Putative flavin oxidoreducatase, domain 2"/>
    <property type="match status" value="1"/>
</dbReference>
<dbReference type="Proteomes" id="UP000636755">
    <property type="component" value="Unassembled WGS sequence"/>
</dbReference>
<dbReference type="NCBIfam" id="TIGR00737">
    <property type="entry name" value="nifR3_yhdG"/>
    <property type="match status" value="1"/>
</dbReference>
<dbReference type="EMBL" id="JACOPS010000001">
    <property type="protein sequence ID" value="MBC5727144.1"/>
    <property type="molecule type" value="Genomic_DNA"/>
</dbReference>
<keyword evidence="5 12" id="KW-0288">FMN</keyword>
<evidence type="ECO:0000256" key="1">
    <source>
        <dbReference type="ARBA" id="ARBA00001917"/>
    </source>
</evidence>
<evidence type="ECO:0000256" key="7">
    <source>
        <dbReference type="ARBA" id="ARBA00022857"/>
    </source>
</evidence>
<dbReference type="InterPro" id="IPR035587">
    <property type="entry name" value="DUS-like_FMN-bd"/>
</dbReference>
<dbReference type="EC" id="1.3.1.-" evidence="12"/>
<dbReference type="RefSeq" id="WP_186934543.1">
    <property type="nucleotide sequence ID" value="NZ_JACOPS010000001.1"/>
</dbReference>
<evidence type="ECO:0000256" key="6">
    <source>
        <dbReference type="ARBA" id="ARBA00022694"/>
    </source>
</evidence>
<evidence type="ECO:0000256" key="4">
    <source>
        <dbReference type="ARBA" id="ARBA00022630"/>
    </source>
</evidence>
<accession>A0ABR7HI00</accession>
<organism evidence="14 15">
    <name type="scientific">Ruminococcus intestinalis</name>
    <dbReference type="NCBI Taxonomy" id="2763066"/>
    <lineage>
        <taxon>Bacteria</taxon>
        <taxon>Bacillati</taxon>
        <taxon>Bacillota</taxon>
        <taxon>Clostridia</taxon>
        <taxon>Eubacteriales</taxon>
        <taxon>Oscillospiraceae</taxon>
        <taxon>Ruminococcus</taxon>
    </lineage>
</organism>
<dbReference type="InterPro" id="IPR001269">
    <property type="entry name" value="DUS_fam"/>
</dbReference>
<dbReference type="Gene3D" id="3.20.20.70">
    <property type="entry name" value="Aldolase class I"/>
    <property type="match status" value="1"/>
</dbReference>
<comment type="similarity">
    <text evidence="12">Belongs to the dus family.</text>
</comment>
<dbReference type="PANTHER" id="PTHR45846">
    <property type="entry name" value="TRNA-DIHYDROURIDINE(47) SYNTHASE [NAD(P)(+)]-LIKE"/>
    <property type="match status" value="1"/>
</dbReference>
<dbReference type="InterPro" id="IPR018517">
    <property type="entry name" value="tRNA_hU_synthase_CS"/>
</dbReference>
<sequence length="327" mass="35704">MEKIKIGNVEFKSRAVLAPMAGITDRAYRELCVEFGAAYCVSEMVSSKALSFNSKKSEELMEISDYERPCGIQIFGDDPKCMADAAVHSMENKPDIIDINMGCPAPKISSNGSGSALMKNPLLCGEIVKAVTSAVDVPVTVKIRKGWNNSAVNAVEVAKICEQAGAAAITIHGRTREQYYKPPVDYDIIKEVNNAVSIPVIANGDITSAKIAKEVMDYTGCQLVMVGRASLGNPWIFSEINAYLENPDCIIKAPTLEEKLNVMCRHIEKMVEYKGEHMAMLQARKLIAGYFKGMRGAAELRNQSGKVCTLNDLYALKNKALSSVYDA</sequence>
<keyword evidence="7" id="KW-0521">NADP</keyword>
<reference evidence="14 15" key="1">
    <citation type="submission" date="2020-08" db="EMBL/GenBank/DDBJ databases">
        <title>Genome public.</title>
        <authorList>
            <person name="Liu C."/>
            <person name="Sun Q."/>
        </authorList>
    </citation>
    <scope>NUCLEOTIDE SEQUENCE [LARGE SCALE GENOMIC DNA]</scope>
    <source>
        <strain evidence="14 15">NSJ-71</strain>
    </source>
</reference>